<dbReference type="PROSITE" id="PS00323">
    <property type="entry name" value="RIBOSOMAL_S19"/>
    <property type="match status" value="1"/>
</dbReference>
<keyword evidence="5" id="KW-0496">Mitochondrion</keyword>
<dbReference type="InterPro" id="IPR002222">
    <property type="entry name" value="Ribosomal_uS19"/>
</dbReference>
<organism evidence="5">
    <name type="scientific">Oltmannsiellopsis viridis</name>
    <name type="common">Marine flagellate</name>
    <name type="synonym">Oltmannsiella viridis</name>
    <dbReference type="NCBI Taxonomy" id="51324"/>
    <lineage>
        <taxon>Eukaryota</taxon>
        <taxon>Viridiplantae</taxon>
        <taxon>Chlorophyta</taxon>
        <taxon>core chlorophytes</taxon>
        <taxon>Ulvophyceae</taxon>
        <taxon>OUU clade</taxon>
        <taxon>Oltmannsiellopsidales</taxon>
        <taxon>Oltmannsiellopsidaceae</taxon>
        <taxon>Oltmannsiellopsis</taxon>
    </lineage>
</organism>
<dbReference type="GO" id="GO:0005763">
    <property type="term" value="C:mitochondrial small ribosomal subunit"/>
    <property type="evidence" value="ECO:0007669"/>
    <property type="project" value="TreeGrafter"/>
</dbReference>
<accession>Q0QIR8</accession>
<dbReference type="GO" id="GO:0000028">
    <property type="term" value="P:ribosomal small subunit assembly"/>
    <property type="evidence" value="ECO:0007669"/>
    <property type="project" value="TreeGrafter"/>
</dbReference>
<dbReference type="GO" id="GO:0003735">
    <property type="term" value="F:structural constituent of ribosome"/>
    <property type="evidence" value="ECO:0007669"/>
    <property type="project" value="InterPro"/>
</dbReference>
<dbReference type="AlphaFoldDB" id="Q0QIR8"/>
<name>Q0QIR8_OLTVI</name>
<protein>
    <submittedName>
        <fullName evidence="5">Ribosomal protein S19</fullName>
    </submittedName>
</protein>
<reference evidence="5" key="2">
    <citation type="submission" date="2006-01" db="EMBL/GenBank/DDBJ databases">
        <authorList>
            <person name="Pombert J.-F."/>
            <person name="Beauchamp P."/>
            <person name="Otis C."/>
            <person name="Lemieux C."/>
            <person name="Turmel M."/>
        </authorList>
    </citation>
    <scope>NUCLEOTIDE SEQUENCE</scope>
</reference>
<dbReference type="Gene3D" id="3.30.860.10">
    <property type="entry name" value="30s Ribosomal Protein S19, Chain A"/>
    <property type="match status" value="1"/>
</dbReference>
<reference evidence="5" key="1">
    <citation type="journal article" date="2006" name="Curr. Genet.">
        <title>The complete mitochondrial DNA sequence of the green alga Oltmannsiellopsis viridis: evolutionary trends of the mitochondrial genome in the Ulvophyceae.</title>
        <authorList>
            <person name="Pombert J.F."/>
            <person name="Beauchamp P."/>
            <person name="Otis C."/>
            <person name="Lemieux C."/>
            <person name="Turmel M."/>
        </authorList>
    </citation>
    <scope>NUCLEOTIDE SEQUENCE</scope>
</reference>
<evidence type="ECO:0000256" key="1">
    <source>
        <dbReference type="ARBA" id="ARBA00007345"/>
    </source>
</evidence>
<dbReference type="PANTHER" id="PTHR11880">
    <property type="entry name" value="RIBOSOMAL PROTEIN S19P FAMILY MEMBER"/>
    <property type="match status" value="1"/>
</dbReference>
<dbReference type="GO" id="GO:0006412">
    <property type="term" value="P:translation"/>
    <property type="evidence" value="ECO:0007669"/>
    <property type="project" value="InterPro"/>
</dbReference>
<evidence type="ECO:0000256" key="4">
    <source>
        <dbReference type="RuleBase" id="RU003485"/>
    </source>
</evidence>
<proteinExistence type="inferred from homology"/>
<dbReference type="GeneID" id="4200895"/>
<dbReference type="InterPro" id="IPR023575">
    <property type="entry name" value="Ribosomal_uS19_SF"/>
</dbReference>
<comment type="similarity">
    <text evidence="1 4">Belongs to the universal ribosomal protein uS19 family.</text>
</comment>
<dbReference type="HAMAP" id="MF_00531">
    <property type="entry name" value="Ribosomal_uS19"/>
    <property type="match status" value="1"/>
</dbReference>
<dbReference type="SUPFAM" id="SSF54570">
    <property type="entry name" value="Ribosomal protein S19"/>
    <property type="match status" value="1"/>
</dbReference>
<evidence type="ECO:0000256" key="3">
    <source>
        <dbReference type="ARBA" id="ARBA00023274"/>
    </source>
</evidence>
<keyword evidence="3 4" id="KW-0687">Ribonucleoprotein</keyword>
<geneLocation type="mitochondrion" evidence="5"/>
<dbReference type="PIRSF" id="PIRSF002144">
    <property type="entry name" value="Ribosomal_S19"/>
    <property type="match status" value="1"/>
</dbReference>
<evidence type="ECO:0000313" key="5">
    <source>
        <dbReference type="EMBL" id="ABC96336.1"/>
    </source>
</evidence>
<dbReference type="RefSeq" id="YP_684377.1">
    <property type="nucleotide sequence ID" value="NC_008256.1"/>
</dbReference>
<gene>
    <name evidence="5" type="primary">rps19</name>
</gene>
<sequence length="78" mass="9293">MTRSTWKGPVIRKESLTRGKGFKTLWSRDSTILPSLVNKQYKIFNGKRFIRFRVTEETIGHKFGEFASTRKKLIFKRR</sequence>
<evidence type="ECO:0000256" key="2">
    <source>
        <dbReference type="ARBA" id="ARBA00022980"/>
    </source>
</evidence>
<dbReference type="PANTHER" id="PTHR11880:SF67">
    <property type="entry name" value="SMALL RIBOSOMAL SUBUNIT PROTEIN US19M"/>
    <property type="match status" value="1"/>
</dbReference>
<dbReference type="EMBL" id="DQ365900">
    <property type="protein sequence ID" value="ABC96336.1"/>
    <property type="molecule type" value="Genomic_DNA"/>
</dbReference>
<dbReference type="Pfam" id="PF00203">
    <property type="entry name" value="Ribosomal_S19"/>
    <property type="match status" value="1"/>
</dbReference>
<dbReference type="GO" id="GO:0003723">
    <property type="term" value="F:RNA binding"/>
    <property type="evidence" value="ECO:0007669"/>
    <property type="project" value="InterPro"/>
</dbReference>
<keyword evidence="2 4" id="KW-0689">Ribosomal protein</keyword>
<dbReference type="PRINTS" id="PR00975">
    <property type="entry name" value="RIBOSOMALS19"/>
</dbReference>
<dbReference type="InterPro" id="IPR020934">
    <property type="entry name" value="Ribosomal_uS19_CS"/>
</dbReference>